<comment type="caution">
    <text evidence="1">The sequence shown here is derived from an EMBL/GenBank/DDBJ whole genome shotgun (WGS) entry which is preliminary data.</text>
</comment>
<keyword evidence="2" id="KW-1185">Reference proteome</keyword>
<name>A0A9P4KIT4_9PLEO</name>
<sequence>MRLLLRSGIGGFSLTKDFTGHNTIPPYAVLSQTCGSDTEEATLEDLTGDTGKYKPGYKMIHFCGE</sequence>
<dbReference type="AlphaFoldDB" id="A0A9P4KIT4"/>
<dbReference type="OrthoDB" id="674604at2759"/>
<accession>A0A9P4KIT4</accession>
<protein>
    <submittedName>
        <fullName evidence="1">Uncharacterized protein</fullName>
    </submittedName>
</protein>
<reference evidence="2" key="1">
    <citation type="journal article" date="2020" name="Stud. Mycol.">
        <title>101 Dothideomycetes genomes: A test case for predicting lifestyles and emergence of pathogens.</title>
        <authorList>
            <person name="Haridas S."/>
            <person name="Albert R."/>
            <person name="Binder M."/>
            <person name="Bloem J."/>
            <person name="LaButti K."/>
            <person name="Salamov A."/>
            <person name="Andreopoulos B."/>
            <person name="Baker S."/>
            <person name="Barry K."/>
            <person name="Bills G."/>
            <person name="Bluhm B."/>
            <person name="Cannon C."/>
            <person name="Castanera R."/>
            <person name="Culley D."/>
            <person name="Daum C."/>
            <person name="Ezra D."/>
            <person name="Gonzalez J."/>
            <person name="Henrissat B."/>
            <person name="Kuo A."/>
            <person name="Liang C."/>
            <person name="Lipzen A."/>
            <person name="Lutzoni F."/>
            <person name="Magnuson J."/>
            <person name="Mondo S."/>
            <person name="Nolan M."/>
            <person name="Ohm R."/>
            <person name="Pangilinan J."/>
            <person name="Park H.-J."/>
            <person name="Ramirez L."/>
            <person name="Alfaro M."/>
            <person name="Sun H."/>
            <person name="Tritt A."/>
            <person name="Yoshinaga Y."/>
            <person name="Zwiers L.-H."/>
            <person name="Turgeon B."/>
            <person name="Goodwin S."/>
            <person name="Spatafora J."/>
            <person name="Crous P."/>
            <person name="Grigoriev I."/>
        </authorList>
    </citation>
    <scope>NUCLEOTIDE SEQUENCE [LARGE SCALE GENOMIC DNA]</scope>
    <source>
        <strain evidence="2">CBS 304.66</strain>
    </source>
</reference>
<proteinExistence type="predicted"/>
<gene>
    <name evidence="1" type="ORF">CC78DRAFT_87535</name>
</gene>
<evidence type="ECO:0000313" key="1">
    <source>
        <dbReference type="EMBL" id="KAF2267319.1"/>
    </source>
</evidence>
<evidence type="ECO:0000313" key="2">
    <source>
        <dbReference type="Proteomes" id="UP000800093"/>
    </source>
</evidence>
<dbReference type="EMBL" id="ML986592">
    <property type="protein sequence ID" value="KAF2267319.1"/>
    <property type="molecule type" value="Genomic_DNA"/>
</dbReference>
<dbReference type="Proteomes" id="UP000800093">
    <property type="component" value="Unassembled WGS sequence"/>
</dbReference>
<organism evidence="1 2">
    <name type="scientific">Lojkania enalia</name>
    <dbReference type="NCBI Taxonomy" id="147567"/>
    <lineage>
        <taxon>Eukaryota</taxon>
        <taxon>Fungi</taxon>
        <taxon>Dikarya</taxon>
        <taxon>Ascomycota</taxon>
        <taxon>Pezizomycotina</taxon>
        <taxon>Dothideomycetes</taxon>
        <taxon>Pleosporomycetidae</taxon>
        <taxon>Pleosporales</taxon>
        <taxon>Pleosporales incertae sedis</taxon>
        <taxon>Lojkania</taxon>
    </lineage>
</organism>